<reference evidence="2 3" key="1">
    <citation type="submission" date="2018-06" db="EMBL/GenBank/DDBJ databases">
        <title>Genomic Encyclopedia of Archaeal and Bacterial Type Strains, Phase II (KMG-II): from individual species to whole genera.</title>
        <authorList>
            <person name="Goeker M."/>
        </authorList>
    </citation>
    <scope>NUCLEOTIDE SEQUENCE [LARGE SCALE GENOMIC DNA]</scope>
    <source>
        <strain evidence="2 3">DSM 29821</strain>
    </source>
</reference>
<dbReference type="RefSeq" id="WP_111593519.1">
    <property type="nucleotide sequence ID" value="NZ_QLMA01000006.1"/>
</dbReference>
<evidence type="ECO:0000313" key="2">
    <source>
        <dbReference type="EMBL" id="RAJ79043.1"/>
    </source>
</evidence>
<dbReference type="Proteomes" id="UP000249819">
    <property type="component" value="Unassembled WGS sequence"/>
</dbReference>
<feature type="region of interest" description="Disordered" evidence="1">
    <location>
        <begin position="1"/>
        <end position="65"/>
    </location>
</feature>
<evidence type="ECO:0000313" key="3">
    <source>
        <dbReference type="Proteomes" id="UP000249819"/>
    </source>
</evidence>
<name>A0A327VUU0_9BACT</name>
<sequence length="65" mass="7350">MTTNQTVNKDWKPFPQNPNQPHVPDESGDSLWDAVLAQPDILDEEEEEEMETPAPKETKTGVSEQ</sequence>
<proteinExistence type="predicted"/>
<protein>
    <submittedName>
        <fullName evidence="2">Uncharacterized protein</fullName>
    </submittedName>
</protein>
<gene>
    <name evidence="2" type="ORF">CLV59_106103</name>
</gene>
<evidence type="ECO:0000256" key="1">
    <source>
        <dbReference type="SAM" id="MobiDB-lite"/>
    </source>
</evidence>
<keyword evidence="3" id="KW-1185">Reference proteome</keyword>
<dbReference type="EMBL" id="QLMA01000006">
    <property type="protein sequence ID" value="RAJ79043.1"/>
    <property type="molecule type" value="Genomic_DNA"/>
</dbReference>
<accession>A0A327VUU0</accession>
<comment type="caution">
    <text evidence="2">The sequence shown here is derived from an EMBL/GenBank/DDBJ whole genome shotgun (WGS) entry which is preliminary data.</text>
</comment>
<feature type="compositionally biased region" description="Acidic residues" evidence="1">
    <location>
        <begin position="41"/>
        <end position="51"/>
    </location>
</feature>
<dbReference type="AlphaFoldDB" id="A0A327VUU0"/>
<organism evidence="2 3">
    <name type="scientific">Chitinophaga dinghuensis</name>
    <dbReference type="NCBI Taxonomy" id="1539050"/>
    <lineage>
        <taxon>Bacteria</taxon>
        <taxon>Pseudomonadati</taxon>
        <taxon>Bacteroidota</taxon>
        <taxon>Chitinophagia</taxon>
        <taxon>Chitinophagales</taxon>
        <taxon>Chitinophagaceae</taxon>
        <taxon>Chitinophaga</taxon>
    </lineage>
</organism>